<accession>A0A410JZ82</accession>
<dbReference type="InterPro" id="IPR000878">
    <property type="entry name" value="4pyrrol_Mease"/>
</dbReference>
<keyword evidence="2" id="KW-0169">Cobalamin biosynthesis</keyword>
<evidence type="ECO:0000313" key="7">
    <source>
        <dbReference type="EMBL" id="QAR33439.1"/>
    </source>
</evidence>
<dbReference type="GO" id="GO:0008276">
    <property type="term" value="F:protein methyltransferase activity"/>
    <property type="evidence" value="ECO:0007669"/>
    <property type="project" value="InterPro"/>
</dbReference>
<dbReference type="Proteomes" id="UP000287502">
    <property type="component" value="Chromosome"/>
</dbReference>
<evidence type="ECO:0000259" key="6">
    <source>
        <dbReference type="Pfam" id="PF00590"/>
    </source>
</evidence>
<dbReference type="InterPro" id="IPR014776">
    <property type="entry name" value="4pyrrole_Mease_sub2"/>
</dbReference>
<dbReference type="OrthoDB" id="9780707at2"/>
<dbReference type="PANTHER" id="PTHR43182:SF1">
    <property type="entry name" value="COBALT-PRECORRIN-7 C(5)-METHYLTRANSFERASE"/>
    <property type="match status" value="1"/>
</dbReference>
<gene>
    <name evidence="7" type="primary">cbiE</name>
    <name evidence="7" type="ORF">EP073_08510</name>
</gene>
<dbReference type="RefSeq" id="WP_128466725.1">
    <property type="nucleotide sequence ID" value="NZ_CP035108.1"/>
</dbReference>
<dbReference type="InterPro" id="IPR012818">
    <property type="entry name" value="CbiE"/>
</dbReference>
<keyword evidence="5" id="KW-0949">S-adenosyl-L-methionine</keyword>
<protein>
    <submittedName>
        <fullName evidence="7">Precorrin-6y C5,15-methyltransferase (Decarboxylating) subunit CbiE</fullName>
    </submittedName>
</protein>
<dbReference type="UniPathway" id="UPA00148"/>
<reference evidence="7 8" key="1">
    <citation type="submission" date="2019-01" db="EMBL/GenBank/DDBJ databases">
        <title>Geovibrio thiophilus DSM 11263, complete genome.</title>
        <authorList>
            <person name="Spring S."/>
            <person name="Bunk B."/>
            <person name="Sproer C."/>
        </authorList>
    </citation>
    <scope>NUCLEOTIDE SEQUENCE [LARGE SCALE GENOMIC DNA]</scope>
    <source>
        <strain evidence="7 8">DSM 11263</strain>
    </source>
</reference>
<dbReference type="Gene3D" id="3.40.1010.10">
    <property type="entry name" value="Cobalt-precorrin-4 Transmethylase, Domain 1"/>
    <property type="match status" value="1"/>
</dbReference>
<dbReference type="GO" id="GO:0009236">
    <property type="term" value="P:cobalamin biosynthetic process"/>
    <property type="evidence" value="ECO:0007669"/>
    <property type="project" value="UniProtKB-UniPathway"/>
</dbReference>
<dbReference type="InterPro" id="IPR050714">
    <property type="entry name" value="Cobalamin_biosynth_MTase"/>
</dbReference>
<evidence type="ECO:0000256" key="4">
    <source>
        <dbReference type="ARBA" id="ARBA00022679"/>
    </source>
</evidence>
<dbReference type="NCBIfam" id="TIGR02467">
    <property type="entry name" value="CbiE"/>
    <property type="match status" value="1"/>
</dbReference>
<proteinExistence type="predicted"/>
<evidence type="ECO:0000256" key="2">
    <source>
        <dbReference type="ARBA" id="ARBA00022573"/>
    </source>
</evidence>
<dbReference type="KEGG" id="gtl:EP073_08510"/>
<name>A0A410JZ82_9BACT</name>
<feature type="domain" description="Tetrapyrrole methylase" evidence="6">
    <location>
        <begin position="4"/>
        <end position="184"/>
    </location>
</feature>
<dbReference type="PANTHER" id="PTHR43182">
    <property type="entry name" value="COBALT-PRECORRIN-6B C(15)-METHYLTRANSFERASE (DECARBOXYLATING)"/>
    <property type="match status" value="1"/>
</dbReference>
<dbReference type="Pfam" id="PF00590">
    <property type="entry name" value="TP_methylase"/>
    <property type="match status" value="1"/>
</dbReference>
<evidence type="ECO:0000256" key="5">
    <source>
        <dbReference type="ARBA" id="ARBA00022691"/>
    </source>
</evidence>
<dbReference type="InterPro" id="IPR014777">
    <property type="entry name" value="4pyrrole_Mease_sub1"/>
</dbReference>
<dbReference type="Gene3D" id="3.30.950.10">
    <property type="entry name" value="Methyltransferase, Cobalt-precorrin-4 Transmethylase, Domain 2"/>
    <property type="match status" value="1"/>
</dbReference>
<evidence type="ECO:0000256" key="1">
    <source>
        <dbReference type="ARBA" id="ARBA00004953"/>
    </source>
</evidence>
<dbReference type="AlphaFoldDB" id="A0A410JZ82"/>
<dbReference type="GO" id="GO:0032259">
    <property type="term" value="P:methylation"/>
    <property type="evidence" value="ECO:0007669"/>
    <property type="project" value="UniProtKB-KW"/>
</dbReference>
<keyword evidence="8" id="KW-1185">Reference proteome</keyword>
<organism evidence="7 8">
    <name type="scientific">Geovibrio thiophilus</name>
    <dbReference type="NCBI Taxonomy" id="139438"/>
    <lineage>
        <taxon>Bacteria</taxon>
        <taxon>Pseudomonadati</taxon>
        <taxon>Deferribacterota</taxon>
        <taxon>Deferribacteres</taxon>
        <taxon>Deferribacterales</taxon>
        <taxon>Geovibrionaceae</taxon>
        <taxon>Geovibrio</taxon>
    </lineage>
</organism>
<keyword evidence="4 7" id="KW-0808">Transferase</keyword>
<dbReference type="InterPro" id="IPR035996">
    <property type="entry name" value="4pyrrol_Methylase_sf"/>
</dbReference>
<keyword evidence="3 7" id="KW-0489">Methyltransferase</keyword>
<evidence type="ECO:0000313" key="8">
    <source>
        <dbReference type="Proteomes" id="UP000287502"/>
    </source>
</evidence>
<dbReference type="CDD" id="cd11644">
    <property type="entry name" value="Precorrin-6Y-MT"/>
    <property type="match status" value="1"/>
</dbReference>
<dbReference type="EMBL" id="CP035108">
    <property type="protein sequence ID" value="QAR33439.1"/>
    <property type="molecule type" value="Genomic_DNA"/>
</dbReference>
<comment type="pathway">
    <text evidence="1">Cofactor biosynthesis; adenosylcobalamin biosynthesis.</text>
</comment>
<sequence>MPDIYIISTGTGHPDMLTGKAKKALSLIDLAVGGERFRGWVSVPYHVPEPLISGTHEFIRNNRGKRIGVLVTGDAGFFSLAKSVVKEFGRENVTVIEGISVVQAAFAAIAEPWENAVFLSAHGRNGFDAEKAVNAERFLILCDKVNNPRKIIEENSRLIKNFELWVTANLSLDSERIHRVTLNEPIPEDALSCVVGIRKTGE</sequence>
<evidence type="ECO:0000256" key="3">
    <source>
        <dbReference type="ARBA" id="ARBA00022603"/>
    </source>
</evidence>
<dbReference type="SUPFAM" id="SSF53790">
    <property type="entry name" value="Tetrapyrrole methylase"/>
    <property type="match status" value="1"/>
</dbReference>